<feature type="transmembrane region" description="Helical" evidence="1">
    <location>
        <begin position="6"/>
        <end position="28"/>
    </location>
</feature>
<accession>A0A6I6DI37</accession>
<dbReference type="KEGG" id="salq:SYNTR_2139"/>
<gene>
    <name evidence="2" type="ORF">SYNTR_2139</name>
</gene>
<dbReference type="Proteomes" id="UP000426444">
    <property type="component" value="Chromosome"/>
</dbReference>
<evidence type="ECO:0000313" key="3">
    <source>
        <dbReference type="Proteomes" id="UP000426444"/>
    </source>
</evidence>
<dbReference type="RefSeq" id="WP_156204484.1">
    <property type="nucleotide sequence ID" value="NZ_CP046457.1"/>
</dbReference>
<sequence>MENILKIFVVLTLIFLLIKGLIYLLIFLTTHKIQEHSFENKRKARIARNKRLLNNDEKNK</sequence>
<keyword evidence="3" id="KW-1185">Reference proteome</keyword>
<reference evidence="3" key="1">
    <citation type="journal article" date="2019" name="Microbiology">
        <title>Complete Genome Sequence of an Uncultured Bacterium of the Candidate Phylum Bipolaricaulota.</title>
        <authorList>
            <person name="Kadnikov V.V."/>
            <person name="Mardanov A.V."/>
            <person name="Beletsky A.V."/>
            <person name="Frank Y.A."/>
            <person name="Karnachuk O.V."/>
            <person name="Ravin N.V."/>
        </authorList>
    </citation>
    <scope>NUCLEOTIDE SEQUENCE [LARGE SCALE GENOMIC DNA]</scope>
</reference>
<organism evidence="2 3">
    <name type="scientific">Candidatus Syntrophocurvum alkaliphilum</name>
    <dbReference type="NCBI Taxonomy" id="2293317"/>
    <lineage>
        <taxon>Bacteria</taxon>
        <taxon>Bacillati</taxon>
        <taxon>Bacillota</taxon>
        <taxon>Clostridia</taxon>
        <taxon>Eubacteriales</taxon>
        <taxon>Syntrophomonadaceae</taxon>
        <taxon>Candidatus Syntrophocurvum</taxon>
    </lineage>
</organism>
<evidence type="ECO:0000256" key="1">
    <source>
        <dbReference type="SAM" id="Phobius"/>
    </source>
</evidence>
<name>A0A6I6DI37_9FIRM</name>
<dbReference type="AlphaFoldDB" id="A0A6I6DI37"/>
<protein>
    <submittedName>
        <fullName evidence="2">Uncharacterized protein</fullName>
    </submittedName>
</protein>
<keyword evidence="1" id="KW-1133">Transmembrane helix</keyword>
<keyword evidence="1" id="KW-0812">Transmembrane</keyword>
<keyword evidence="1" id="KW-0472">Membrane</keyword>
<proteinExistence type="predicted"/>
<dbReference type="EMBL" id="CP046457">
    <property type="protein sequence ID" value="QGU00733.1"/>
    <property type="molecule type" value="Genomic_DNA"/>
</dbReference>
<evidence type="ECO:0000313" key="2">
    <source>
        <dbReference type="EMBL" id="QGU00733.1"/>
    </source>
</evidence>